<dbReference type="EMBL" id="QVTE01000051">
    <property type="protein sequence ID" value="RFU66347.1"/>
    <property type="molecule type" value="Genomic_DNA"/>
</dbReference>
<reference evidence="1 2" key="1">
    <citation type="submission" date="2018-08" db="EMBL/GenBank/DDBJ databases">
        <title>Bacillus chawlae sp. nov., Bacillus glennii sp. nov., and Bacillus saganii sp. nov. Isolated from the Vehicle Assembly Building at Kennedy Space Center where the Viking Spacecraft were Assembled.</title>
        <authorList>
            <person name="Seuylemezian A."/>
            <person name="Vaishampayan P."/>
        </authorList>
    </citation>
    <scope>NUCLEOTIDE SEQUENCE [LARGE SCALE GENOMIC DNA]</scope>
    <source>
        <strain evidence="1 2">V47-23a</strain>
    </source>
</reference>
<dbReference type="Pfam" id="PF09826">
    <property type="entry name" value="Beta_propel"/>
    <property type="match status" value="1"/>
</dbReference>
<comment type="caution">
    <text evidence="1">The sequence shown here is derived from an EMBL/GenBank/DDBJ whole genome shotgun (WGS) entry which is preliminary data.</text>
</comment>
<dbReference type="InterPro" id="IPR019198">
    <property type="entry name" value="Beta_propeller_containing"/>
</dbReference>
<name>A0A372LIX0_9BACI</name>
<organism evidence="1 2">
    <name type="scientific">Peribacillus saganii</name>
    <dbReference type="NCBI Taxonomy" id="2303992"/>
    <lineage>
        <taxon>Bacteria</taxon>
        <taxon>Bacillati</taxon>
        <taxon>Bacillota</taxon>
        <taxon>Bacilli</taxon>
        <taxon>Bacillales</taxon>
        <taxon>Bacillaceae</taxon>
        <taxon>Peribacillus</taxon>
    </lineage>
</organism>
<evidence type="ECO:0008006" key="3">
    <source>
        <dbReference type="Google" id="ProtNLM"/>
    </source>
</evidence>
<gene>
    <name evidence="1" type="ORF">D0469_17065</name>
</gene>
<dbReference type="Proteomes" id="UP000264541">
    <property type="component" value="Unassembled WGS sequence"/>
</dbReference>
<dbReference type="AlphaFoldDB" id="A0A372LIX0"/>
<evidence type="ECO:0000313" key="2">
    <source>
        <dbReference type="Proteomes" id="UP000264541"/>
    </source>
</evidence>
<protein>
    <recommendedName>
        <fullName evidence="3">Beta propeller domain-containing protein</fullName>
    </recommendedName>
</protein>
<keyword evidence="2" id="KW-1185">Reference proteome</keyword>
<accession>A0A372LIX0</accession>
<evidence type="ECO:0000313" key="1">
    <source>
        <dbReference type="EMBL" id="RFU66347.1"/>
    </source>
</evidence>
<proteinExistence type="predicted"/>
<sequence>MTSENFSFGCVTSVTSNNVIATTKGETFDGRSPSSNHIYIYDQNMKLTGRLENLARGERIYSARFMGDKIYVVTFKQVDPLFVIDAANPNAPKVLGELKIPGFSDYLHPLDENHLIGFGHDTKLISQKGGREPLIRTNGVKLTKITIMFIH</sequence>
<dbReference type="OrthoDB" id="9778998at2"/>